<dbReference type="GO" id="GO:0005178">
    <property type="term" value="F:integrin binding"/>
    <property type="evidence" value="ECO:0007669"/>
    <property type="project" value="TreeGrafter"/>
</dbReference>
<name>A0A1L8EC24_HAEIR</name>
<keyword evidence="7 13" id="KW-1133">Transmembrane helix</keyword>
<dbReference type="PROSITE" id="PS51470">
    <property type="entry name" value="FG_GAP"/>
    <property type="match status" value="5"/>
</dbReference>
<dbReference type="Gene3D" id="2.60.40.1460">
    <property type="entry name" value="Integrin domains. Chain A, domain 2"/>
    <property type="match status" value="1"/>
</dbReference>
<dbReference type="PRINTS" id="PR01185">
    <property type="entry name" value="INTEGRINA"/>
</dbReference>
<dbReference type="InterPro" id="IPR048285">
    <property type="entry name" value="Integrin_alpha_Ig-like_2"/>
</dbReference>
<feature type="repeat" description="FG-GAP" evidence="12">
    <location>
        <begin position="115"/>
        <end position="176"/>
    </location>
</feature>
<protein>
    <submittedName>
        <fullName evidence="17">Putative vitronectin receptor alpha subunit</fullName>
    </submittedName>
</protein>
<evidence type="ECO:0000259" key="15">
    <source>
        <dbReference type="Pfam" id="PF08441"/>
    </source>
</evidence>
<evidence type="ECO:0000256" key="12">
    <source>
        <dbReference type="PROSITE-ProRule" id="PRU00803"/>
    </source>
</evidence>
<dbReference type="InterPro" id="IPR013517">
    <property type="entry name" value="FG-GAP"/>
</dbReference>
<keyword evidence="3 13" id="KW-0812">Transmembrane</keyword>
<dbReference type="FunFam" id="2.130.10.130:FF:000015">
    <property type="entry name" value="integrin alpha-PS3 isoform X1"/>
    <property type="match status" value="1"/>
</dbReference>
<keyword evidence="8 13" id="KW-0401">Integrin</keyword>
<dbReference type="GO" id="GO:0048468">
    <property type="term" value="P:cell development"/>
    <property type="evidence" value="ECO:0007669"/>
    <property type="project" value="UniProtKB-ARBA"/>
</dbReference>
<evidence type="ECO:0000256" key="1">
    <source>
        <dbReference type="ARBA" id="ARBA00004479"/>
    </source>
</evidence>
<accession>A0A1L8EC24</accession>
<evidence type="ECO:0000256" key="11">
    <source>
        <dbReference type="ARBA" id="ARBA00023180"/>
    </source>
</evidence>
<keyword evidence="6 13" id="KW-0130">Cell adhesion</keyword>
<organism evidence="17">
    <name type="scientific">Haematobia irritans</name>
    <name type="common">Horn fly</name>
    <name type="synonym">Conops irritans</name>
    <dbReference type="NCBI Taxonomy" id="7368"/>
    <lineage>
        <taxon>Eukaryota</taxon>
        <taxon>Metazoa</taxon>
        <taxon>Ecdysozoa</taxon>
        <taxon>Arthropoda</taxon>
        <taxon>Hexapoda</taxon>
        <taxon>Insecta</taxon>
        <taxon>Pterygota</taxon>
        <taxon>Neoptera</taxon>
        <taxon>Endopterygota</taxon>
        <taxon>Diptera</taxon>
        <taxon>Brachycera</taxon>
        <taxon>Muscomorpha</taxon>
        <taxon>Muscoidea</taxon>
        <taxon>Muscidae</taxon>
        <taxon>Haematobia</taxon>
    </lineage>
</organism>
<dbReference type="AlphaFoldDB" id="A0A1L8EC24"/>
<dbReference type="GO" id="GO:0048513">
    <property type="term" value="P:animal organ development"/>
    <property type="evidence" value="ECO:0007669"/>
    <property type="project" value="UniProtKB-ARBA"/>
</dbReference>
<feature type="repeat" description="FG-GAP" evidence="12">
    <location>
        <begin position="335"/>
        <end position="395"/>
    </location>
</feature>
<evidence type="ECO:0000256" key="8">
    <source>
        <dbReference type="ARBA" id="ARBA00023037"/>
    </source>
</evidence>
<dbReference type="SMART" id="SM00191">
    <property type="entry name" value="Int_alpha"/>
    <property type="match status" value="6"/>
</dbReference>
<dbReference type="Pfam" id="PF20805">
    <property type="entry name" value="Integrin_A_Ig_2"/>
    <property type="match status" value="1"/>
</dbReference>
<dbReference type="EMBL" id="GFDG01002633">
    <property type="protein sequence ID" value="JAV16166.1"/>
    <property type="molecule type" value="Transcribed_RNA"/>
</dbReference>
<dbReference type="PROSITE" id="PS00242">
    <property type="entry name" value="INTEGRIN_ALPHA"/>
    <property type="match status" value="1"/>
</dbReference>
<evidence type="ECO:0000256" key="10">
    <source>
        <dbReference type="ARBA" id="ARBA00023170"/>
    </source>
</evidence>
<feature type="domain" description="Integrin alpha first immunoglubulin-like" evidence="15">
    <location>
        <begin position="508"/>
        <end position="642"/>
    </location>
</feature>
<evidence type="ECO:0000256" key="2">
    <source>
        <dbReference type="ARBA" id="ARBA00008054"/>
    </source>
</evidence>
<dbReference type="InterPro" id="IPR032695">
    <property type="entry name" value="Integrin_dom_sf"/>
</dbReference>
<dbReference type="PANTHER" id="PTHR23220">
    <property type="entry name" value="INTEGRIN ALPHA"/>
    <property type="match status" value="1"/>
</dbReference>
<dbReference type="Pfam" id="PF08441">
    <property type="entry name" value="Integrin_A_Ig_1"/>
    <property type="match status" value="1"/>
</dbReference>
<feature type="repeat" description="FG-GAP" evidence="12">
    <location>
        <begin position="459"/>
        <end position="521"/>
    </location>
</feature>
<feature type="region of interest" description="Disordered" evidence="14">
    <location>
        <begin position="241"/>
        <end position="261"/>
    </location>
</feature>
<evidence type="ECO:0000256" key="13">
    <source>
        <dbReference type="RuleBase" id="RU003762"/>
    </source>
</evidence>
<proteinExistence type="inferred from homology"/>
<evidence type="ECO:0000256" key="4">
    <source>
        <dbReference type="ARBA" id="ARBA00022729"/>
    </source>
</evidence>
<evidence type="ECO:0000256" key="14">
    <source>
        <dbReference type="SAM" id="MobiDB-lite"/>
    </source>
</evidence>
<reference evidence="17" key="1">
    <citation type="submission" date="2017-01" db="EMBL/GenBank/DDBJ databases">
        <title>An insight into the sialome and mialome of the horn fly, Haematobia irritans.</title>
        <authorList>
            <person name="Breijo M."/>
            <person name="Boiani M."/>
            <person name="Ures X."/>
            <person name="Rocha S."/>
            <person name="Sequeira M."/>
            <person name="Ribeiro J.M."/>
        </authorList>
    </citation>
    <scope>NUCLEOTIDE SEQUENCE</scope>
</reference>
<feature type="transmembrane region" description="Helical" evidence="13">
    <location>
        <begin position="1063"/>
        <end position="1085"/>
    </location>
</feature>
<comment type="similarity">
    <text evidence="2 13">Belongs to the integrin alpha chain family.</text>
</comment>
<dbReference type="Gene3D" id="1.20.5.930">
    <property type="entry name" value="Bicelle-embedded integrin alpha(iib) transmembrane segment"/>
    <property type="match status" value="1"/>
</dbReference>
<keyword evidence="4 13" id="KW-0732">Signal</keyword>
<keyword evidence="5" id="KW-0677">Repeat</keyword>
<evidence type="ECO:0000256" key="6">
    <source>
        <dbReference type="ARBA" id="ARBA00022889"/>
    </source>
</evidence>
<dbReference type="InterPro" id="IPR028994">
    <property type="entry name" value="Integrin_alpha_N"/>
</dbReference>
<evidence type="ECO:0000256" key="5">
    <source>
        <dbReference type="ARBA" id="ARBA00022737"/>
    </source>
</evidence>
<feature type="domain" description="Integrin alpha second immunoglobulin-like" evidence="16">
    <location>
        <begin position="647"/>
        <end position="766"/>
    </location>
</feature>
<feature type="signal peptide" evidence="13">
    <location>
        <begin position="1"/>
        <end position="26"/>
    </location>
</feature>
<feature type="repeat" description="FG-GAP" evidence="12">
    <location>
        <begin position="396"/>
        <end position="452"/>
    </location>
</feature>
<dbReference type="GO" id="GO:0033627">
    <property type="term" value="P:cell adhesion mediated by integrin"/>
    <property type="evidence" value="ECO:0007669"/>
    <property type="project" value="TreeGrafter"/>
</dbReference>
<feature type="repeat" description="FG-GAP" evidence="12">
    <location>
        <begin position="277"/>
        <end position="334"/>
    </location>
</feature>
<dbReference type="SUPFAM" id="SSF69179">
    <property type="entry name" value="Integrin domains"/>
    <property type="match status" value="2"/>
</dbReference>
<dbReference type="InterPro" id="IPR000413">
    <property type="entry name" value="Integrin_alpha"/>
</dbReference>
<comment type="subcellular location">
    <subcellularLocation>
        <location evidence="1 13">Membrane</location>
        <topology evidence="1 13">Single-pass type I membrane protein</topology>
    </subcellularLocation>
</comment>
<evidence type="ECO:0000256" key="3">
    <source>
        <dbReference type="ARBA" id="ARBA00022692"/>
    </source>
</evidence>
<dbReference type="GO" id="GO:0008305">
    <property type="term" value="C:integrin complex"/>
    <property type="evidence" value="ECO:0007669"/>
    <property type="project" value="InterPro"/>
</dbReference>
<feature type="chain" id="PRO_5011815706" evidence="13">
    <location>
        <begin position="27"/>
        <end position="1126"/>
    </location>
</feature>
<sequence length="1126" mass="124152">MLRLFSKMSLIGTFIVLWCYSVSVECFNLSPKPNVIIKDPGFVTDMKKYESSYFGFALNLRPMGIIVGAPRAQSTLEAQRKINETGAIYRCSVSGTVKCNTYVFEDRGNLDLPSSDYSYDSEKRDFQWLGGAIDGGPQDSDKLIVCAPRFITPLTNEYLMHGVCYWIKDTLAENPVNVTKISPLRGKKDQIIDEDGERIYNYMLGEQGLSVHVTPDNEEFLIGAPGIHTWKGSVIRYRKSQETDEPGLSRRDTSSLSRIPRQADVEPGIMSKYETDIPNPGKFGQTDDSYFGYSVSSGYFDSNDLHKLSYLASAPQANHQSGEAYIFDFTRDTITKLFVFRGLQFGEYFGYAAIAEDINNDGLTDVIVSAPQHSISGSFDDGAIYVFLNQGNLNFDRKLIVSPVKGKARFGSTLASLGDINHDGFNDIAVGAPFANDGSVFVFMGGERGLRDHYSQRFDFTGSAIHSYGSAMFGHGISKGSDIDGNGFNDFAIGAPNAETVFLYRSYPVVSIKATISSQTREIKPEQTSFPVTVCYSIDTTSTKITSQDLVMHVVLDPQVKRVTIASTNSNEMKFTVSATTRTQCRVLDCNVRFSVSDIFKPIEMELHYQLAQGIPNSEVFCETCAAVDPTDPKSHTEKIIFSTGCATEICVADLQVKSNLEQSFILGSSRTFSVSYDVANNGETAYLPQINITSSNHMPFAKIPSNCKMNNQDSSLLCDLNHGQPMSKGSKDTIAVIYDTSSITGNSMTLVAKVFSTGKELNASDNVASDIVALKEFTEIVAVGKPSTDPINLEKMSGFAEIINVYDVKSIGPSNIGSMRIIFEIPVAYTIPGSTKNVQIVDMNNITMQAVHDSQIKDVQFYQNSTQILMNAVTKTSSFSTQFTTKTAKDAGNNGMKYDAINMGHVNEFHVKEESFGDSIMSSMTSYSRRRRDASAFTANKENYARIANSKSYELLGEDLKGTLPINRTIVFNCNDPETTLCVRAVISLYDFKPNKPVTVTMKFHVDLKEVNQILIEPWEFFVIVVGLDVKKSGDPLGTTLSVAKKIEYNIISKHQLYGTPIWVIILAVLGGLLALALITYGMYKAGFFKRATKEEMDKLMHQAQLNSDGITEASNLNTEAAQGS</sequence>
<dbReference type="SUPFAM" id="SSF69318">
    <property type="entry name" value="Integrin alpha N-terminal domain"/>
    <property type="match status" value="1"/>
</dbReference>
<feature type="compositionally biased region" description="Basic and acidic residues" evidence="14">
    <location>
        <begin position="241"/>
        <end position="253"/>
    </location>
</feature>
<evidence type="ECO:0000256" key="9">
    <source>
        <dbReference type="ARBA" id="ARBA00023136"/>
    </source>
</evidence>
<evidence type="ECO:0000259" key="16">
    <source>
        <dbReference type="Pfam" id="PF20805"/>
    </source>
</evidence>
<keyword evidence="11" id="KW-0325">Glycoprotein</keyword>
<dbReference type="Gene3D" id="2.60.40.1510">
    <property type="entry name" value="ntegrin, alpha v. Chain A, domain 3"/>
    <property type="match status" value="1"/>
</dbReference>
<dbReference type="Gene3D" id="2.130.10.130">
    <property type="entry name" value="Integrin alpha, N-terminal"/>
    <property type="match status" value="1"/>
</dbReference>
<dbReference type="InterPro" id="IPR018184">
    <property type="entry name" value="Integrin_alpha_C_CS"/>
</dbReference>
<dbReference type="Pfam" id="PF01839">
    <property type="entry name" value="FG-GAP"/>
    <property type="match status" value="2"/>
</dbReference>
<dbReference type="GO" id="GO:0009897">
    <property type="term" value="C:external side of plasma membrane"/>
    <property type="evidence" value="ECO:0007669"/>
    <property type="project" value="TreeGrafter"/>
</dbReference>
<keyword evidence="9 13" id="KW-0472">Membrane</keyword>
<evidence type="ECO:0000256" key="7">
    <source>
        <dbReference type="ARBA" id="ARBA00022989"/>
    </source>
</evidence>
<dbReference type="InterPro" id="IPR013519">
    <property type="entry name" value="Int_alpha_beta-p"/>
</dbReference>
<dbReference type="InterPro" id="IPR013649">
    <property type="entry name" value="Integrin_alpha_Ig-like_1"/>
</dbReference>
<dbReference type="GO" id="GO:0007229">
    <property type="term" value="P:integrin-mediated signaling pathway"/>
    <property type="evidence" value="ECO:0007669"/>
    <property type="project" value="UniProtKB-KW"/>
</dbReference>
<dbReference type="PANTHER" id="PTHR23220:SF83">
    <property type="entry name" value="INTEGRIN ALPHA-PS3-RELATED"/>
    <property type="match status" value="1"/>
</dbReference>
<evidence type="ECO:0000313" key="17">
    <source>
        <dbReference type="EMBL" id="JAV16166.1"/>
    </source>
</evidence>
<dbReference type="GO" id="GO:0007160">
    <property type="term" value="P:cell-matrix adhesion"/>
    <property type="evidence" value="ECO:0007669"/>
    <property type="project" value="TreeGrafter"/>
</dbReference>
<keyword evidence="10 13" id="KW-0675">Receptor</keyword>
<dbReference type="GO" id="GO:0007157">
    <property type="term" value="P:heterophilic cell-cell adhesion via plasma membrane cell adhesion molecules"/>
    <property type="evidence" value="ECO:0007669"/>
    <property type="project" value="UniProtKB-ARBA"/>
</dbReference>